<dbReference type="OMA" id="WGQIGRL"/>
<reference evidence="2 3" key="1">
    <citation type="journal article" date="2014" name="Nat. Commun.">
        <title>Klebsormidium flaccidum genome reveals primary factors for plant terrestrial adaptation.</title>
        <authorList>
            <person name="Hori K."/>
            <person name="Maruyama F."/>
            <person name="Fujisawa T."/>
            <person name="Togashi T."/>
            <person name="Yamamoto N."/>
            <person name="Seo M."/>
            <person name="Sato S."/>
            <person name="Yamada T."/>
            <person name="Mori H."/>
            <person name="Tajima N."/>
            <person name="Moriyama T."/>
            <person name="Ikeuchi M."/>
            <person name="Watanabe M."/>
            <person name="Wada H."/>
            <person name="Kobayashi K."/>
            <person name="Saito M."/>
            <person name="Masuda T."/>
            <person name="Sasaki-Sekimoto Y."/>
            <person name="Mashiguchi K."/>
            <person name="Awai K."/>
            <person name="Shimojima M."/>
            <person name="Masuda S."/>
            <person name="Iwai M."/>
            <person name="Nobusawa T."/>
            <person name="Narise T."/>
            <person name="Kondo S."/>
            <person name="Saito H."/>
            <person name="Sato R."/>
            <person name="Murakawa M."/>
            <person name="Ihara Y."/>
            <person name="Oshima-Yamada Y."/>
            <person name="Ohtaka K."/>
            <person name="Satoh M."/>
            <person name="Sonobe K."/>
            <person name="Ishii M."/>
            <person name="Ohtani R."/>
            <person name="Kanamori-Sato M."/>
            <person name="Honoki R."/>
            <person name="Miyazaki D."/>
            <person name="Mochizuki H."/>
            <person name="Umetsu J."/>
            <person name="Higashi K."/>
            <person name="Shibata D."/>
            <person name="Kamiya Y."/>
            <person name="Sato N."/>
            <person name="Nakamura Y."/>
            <person name="Tabata S."/>
            <person name="Ida S."/>
            <person name="Kurokawa K."/>
            <person name="Ohta H."/>
        </authorList>
    </citation>
    <scope>NUCLEOTIDE SEQUENCE [LARGE SCALE GENOMIC DNA]</scope>
    <source>
        <strain evidence="2 3">NIES-2285</strain>
    </source>
</reference>
<dbReference type="CDD" id="cd19094">
    <property type="entry name" value="AKR_Tas-like"/>
    <property type="match status" value="1"/>
</dbReference>
<dbReference type="InterPro" id="IPR023210">
    <property type="entry name" value="NADP_OxRdtase_dom"/>
</dbReference>
<dbReference type="Pfam" id="PF00248">
    <property type="entry name" value="Aldo_ket_red"/>
    <property type="match status" value="1"/>
</dbReference>
<evidence type="ECO:0000313" key="2">
    <source>
        <dbReference type="EMBL" id="GAQ90457.1"/>
    </source>
</evidence>
<dbReference type="Gene3D" id="3.20.20.100">
    <property type="entry name" value="NADP-dependent oxidoreductase domain"/>
    <property type="match status" value="1"/>
</dbReference>
<keyword evidence="3" id="KW-1185">Reference proteome</keyword>
<dbReference type="OrthoDB" id="2310150at2759"/>
<sequence length="361" mass="39706">MAYSDLGHTQLAVSKICLGTMTFGEGNTYQEACAQLDMASEAGVNFIDSAEMYPVPQKAETQGRSEEMVGQWMKERHNRDKIIVATKVAGPSGQMTWIRGGPHTLDRRNIKEAIDDSLRRLQTDYIDLYQIHWPDRYVPMFGDIDYDPSNAFTSVTFEEQLAALAEAKQAGKIRHVGLSNETPYGLAKFLECAQGGIDDGTDYPRVQAIQNAYHLLCRTFDSGVAEICHQEKVSLLAYSPLAMGHLTGKYLTGDGGPPGARLNKYRCRYAEAESRYSFTKPNLVAAVRAYAKLAEQSGLSLTGLALGFVLRHPLVASAVIGATSPEQLQELLTIATEQPPLSEDVMSGIDKIHRRYPSPAP</sequence>
<gene>
    <name evidence="2" type="ORF">KFL_006420030</name>
</gene>
<evidence type="ECO:0000259" key="1">
    <source>
        <dbReference type="Pfam" id="PF00248"/>
    </source>
</evidence>
<dbReference type="InterPro" id="IPR036812">
    <property type="entry name" value="NAD(P)_OxRdtase_dom_sf"/>
</dbReference>
<dbReference type="EMBL" id="DF237591">
    <property type="protein sequence ID" value="GAQ90457.1"/>
    <property type="molecule type" value="Genomic_DNA"/>
</dbReference>
<protein>
    <submittedName>
        <fullName evidence="2">Aldo keto reductasefinger RINkfl00642_0040</fullName>
    </submittedName>
</protein>
<dbReference type="SUPFAM" id="SSF51430">
    <property type="entry name" value="NAD(P)-linked oxidoreductase"/>
    <property type="match status" value="1"/>
</dbReference>
<dbReference type="PANTHER" id="PTHR43147:SF2">
    <property type="entry name" value="NADP-DEPENDENT OXIDOREDUCTASE DOMAIN-CONTAINING PROTEIN"/>
    <property type="match status" value="1"/>
</dbReference>
<dbReference type="AlphaFoldDB" id="A0A1Y1IPB9"/>
<dbReference type="Proteomes" id="UP000054558">
    <property type="component" value="Unassembled WGS sequence"/>
</dbReference>
<dbReference type="STRING" id="105231.A0A1Y1IPB9"/>
<name>A0A1Y1IPB9_KLENI</name>
<organism evidence="2 3">
    <name type="scientific">Klebsormidium nitens</name>
    <name type="common">Green alga</name>
    <name type="synonym">Ulothrix nitens</name>
    <dbReference type="NCBI Taxonomy" id="105231"/>
    <lineage>
        <taxon>Eukaryota</taxon>
        <taxon>Viridiplantae</taxon>
        <taxon>Streptophyta</taxon>
        <taxon>Klebsormidiophyceae</taxon>
        <taxon>Klebsormidiales</taxon>
        <taxon>Klebsormidiaceae</taxon>
        <taxon>Klebsormidium</taxon>
    </lineage>
</organism>
<accession>A0A1Y1IPB9</accession>
<proteinExistence type="predicted"/>
<dbReference type="PANTHER" id="PTHR43147">
    <property type="entry name" value="PROTEIN TAS"/>
    <property type="match status" value="1"/>
</dbReference>
<feature type="domain" description="NADP-dependent oxidoreductase" evidence="1">
    <location>
        <begin position="15"/>
        <end position="352"/>
    </location>
</feature>
<evidence type="ECO:0000313" key="3">
    <source>
        <dbReference type="Proteomes" id="UP000054558"/>
    </source>
</evidence>